<comment type="similarity">
    <text evidence="1 4">Belongs to the short-chain dehydrogenases/reductases (SDR) family.</text>
</comment>
<dbReference type="EMBL" id="HG937694">
    <property type="protein sequence ID" value="CDP37267.1"/>
    <property type="molecule type" value="Genomic_DNA"/>
</dbReference>
<gene>
    <name evidence="5" type="ORF">GNLVRS02_ARAD1D07590g</name>
</gene>
<dbReference type="PANTHER" id="PTHR42760:SF133">
    <property type="entry name" value="3-OXOACYL-[ACYL-CARRIER-PROTEIN] REDUCTASE"/>
    <property type="match status" value="1"/>
</dbReference>
<dbReference type="GO" id="GO:0048038">
    <property type="term" value="F:quinone binding"/>
    <property type="evidence" value="ECO:0007669"/>
    <property type="project" value="TreeGrafter"/>
</dbReference>
<evidence type="ECO:0000256" key="4">
    <source>
        <dbReference type="RuleBase" id="RU000363"/>
    </source>
</evidence>
<keyword evidence="3" id="KW-0560">Oxidoreductase</keyword>
<proteinExistence type="inferred from homology"/>
<dbReference type="InterPro" id="IPR020904">
    <property type="entry name" value="Sc_DH/Rdtase_CS"/>
</dbReference>
<evidence type="ECO:0000256" key="1">
    <source>
        <dbReference type="ARBA" id="ARBA00006484"/>
    </source>
</evidence>
<keyword evidence="2" id="KW-0521">NADP</keyword>
<dbReference type="PANTHER" id="PTHR42760">
    <property type="entry name" value="SHORT-CHAIN DEHYDROGENASES/REDUCTASES FAMILY MEMBER"/>
    <property type="match status" value="1"/>
</dbReference>
<evidence type="ECO:0000313" key="5">
    <source>
        <dbReference type="EMBL" id="CDP37267.1"/>
    </source>
</evidence>
<accession>A0A060TEH8</accession>
<dbReference type="PROSITE" id="PS00061">
    <property type="entry name" value="ADH_SHORT"/>
    <property type="match status" value="1"/>
</dbReference>
<reference evidence="5" key="1">
    <citation type="submission" date="2014-02" db="EMBL/GenBank/DDBJ databases">
        <authorList>
            <person name="Genoscope - CEA"/>
        </authorList>
    </citation>
    <scope>NUCLEOTIDE SEQUENCE</scope>
    <source>
        <strain evidence="5">LS3</strain>
    </source>
</reference>
<evidence type="ECO:0000256" key="3">
    <source>
        <dbReference type="ARBA" id="ARBA00023002"/>
    </source>
</evidence>
<dbReference type="GO" id="GO:0006633">
    <property type="term" value="P:fatty acid biosynthetic process"/>
    <property type="evidence" value="ECO:0007669"/>
    <property type="project" value="TreeGrafter"/>
</dbReference>
<dbReference type="GO" id="GO:0016616">
    <property type="term" value="F:oxidoreductase activity, acting on the CH-OH group of donors, NAD or NADP as acceptor"/>
    <property type="evidence" value="ECO:0007669"/>
    <property type="project" value="TreeGrafter"/>
</dbReference>
<dbReference type="Gene3D" id="3.40.50.720">
    <property type="entry name" value="NAD(P)-binding Rossmann-like Domain"/>
    <property type="match status" value="1"/>
</dbReference>
<dbReference type="PhylomeDB" id="A0A060TEH8"/>
<evidence type="ECO:0000256" key="2">
    <source>
        <dbReference type="ARBA" id="ARBA00022857"/>
    </source>
</evidence>
<dbReference type="CDD" id="cd05233">
    <property type="entry name" value="SDR_c"/>
    <property type="match status" value="1"/>
</dbReference>
<protein>
    <submittedName>
        <fullName evidence="5">ARAD1D07590p</fullName>
    </submittedName>
</protein>
<dbReference type="InterPro" id="IPR036291">
    <property type="entry name" value="NAD(P)-bd_dom_sf"/>
</dbReference>
<dbReference type="PRINTS" id="PR00081">
    <property type="entry name" value="GDHRDH"/>
</dbReference>
<sequence length="233" mass="24673">MKNCVVTGGSKGIGLAIAKRFAKECHVTLVARNIKSLEEALGTLPNPEHHSVHECNVADEHAIYDLGRAFRGKKVDYLINSAGITQSSLLLGMKPKVLHSIIDTNLNGTILSTQALLRPIMSAQGSILNISSVLASRGLPGTSVYAASKAGVEAFTRSISSELRSRKVRANCLALGLVDTDMGKSVSQEVHDHFINSTFGRLLTVDEVADAAYAVATNEAFSGAIVPLDGGYV</sequence>
<dbReference type="Pfam" id="PF00106">
    <property type="entry name" value="adh_short"/>
    <property type="match status" value="1"/>
</dbReference>
<dbReference type="SUPFAM" id="SSF51735">
    <property type="entry name" value="NAD(P)-binding Rossmann-fold domains"/>
    <property type="match status" value="1"/>
</dbReference>
<dbReference type="AlphaFoldDB" id="A0A060TEH8"/>
<reference evidence="5" key="2">
    <citation type="submission" date="2014-06" db="EMBL/GenBank/DDBJ databases">
        <title>The complete genome of Blastobotrys (Arxula) adeninivorans LS3 - a yeast of biotechnological interest.</title>
        <authorList>
            <person name="Kunze G."/>
            <person name="Gaillardin C."/>
            <person name="Czernicka M."/>
            <person name="Durrens P."/>
            <person name="Martin T."/>
            <person name="Boer E."/>
            <person name="Gabaldon T."/>
            <person name="Cruz J."/>
            <person name="Talla E."/>
            <person name="Marck C."/>
            <person name="Goffeau A."/>
            <person name="Barbe V."/>
            <person name="Baret P."/>
            <person name="Baronian K."/>
            <person name="Beier S."/>
            <person name="Bleykasten C."/>
            <person name="Bode R."/>
            <person name="Casaregola S."/>
            <person name="Despons L."/>
            <person name="Fairhead C."/>
            <person name="Giersberg M."/>
            <person name="Gierski P."/>
            <person name="Hahnel U."/>
            <person name="Hartmann A."/>
            <person name="Jankowska D."/>
            <person name="Jubin C."/>
            <person name="Jung P."/>
            <person name="Lafontaine I."/>
            <person name="Leh-Louis V."/>
            <person name="Lemaire M."/>
            <person name="Marcet-Houben M."/>
            <person name="Mascher M."/>
            <person name="Morel G."/>
            <person name="Richard G.-F."/>
            <person name="Riechen J."/>
            <person name="Sacerdot C."/>
            <person name="Sarkar A."/>
            <person name="Savel G."/>
            <person name="Schacherer J."/>
            <person name="Sherman D."/>
            <person name="Straub M.-L."/>
            <person name="Stein N."/>
            <person name="Thierry A."/>
            <person name="Trautwein-Schult A."/>
            <person name="Westhof E."/>
            <person name="Worch S."/>
            <person name="Dujon B."/>
            <person name="Souciet J.-L."/>
            <person name="Wincker P."/>
            <person name="Scholz U."/>
            <person name="Neuveglise N."/>
        </authorList>
    </citation>
    <scope>NUCLEOTIDE SEQUENCE</scope>
    <source>
        <strain evidence="5">LS3</strain>
    </source>
</reference>
<name>A0A060TEH8_BLAAD</name>
<organism evidence="5">
    <name type="scientific">Blastobotrys adeninivorans</name>
    <name type="common">Yeast</name>
    <name type="synonym">Arxula adeninivorans</name>
    <dbReference type="NCBI Taxonomy" id="409370"/>
    <lineage>
        <taxon>Eukaryota</taxon>
        <taxon>Fungi</taxon>
        <taxon>Dikarya</taxon>
        <taxon>Ascomycota</taxon>
        <taxon>Saccharomycotina</taxon>
        <taxon>Dipodascomycetes</taxon>
        <taxon>Dipodascales</taxon>
        <taxon>Trichomonascaceae</taxon>
        <taxon>Blastobotrys</taxon>
    </lineage>
</organism>
<dbReference type="PRINTS" id="PR00080">
    <property type="entry name" value="SDRFAMILY"/>
</dbReference>
<dbReference type="InterPro" id="IPR002347">
    <property type="entry name" value="SDR_fam"/>
</dbReference>